<protein>
    <submittedName>
        <fullName evidence="1">Uncharacterized protein</fullName>
    </submittedName>
</protein>
<comment type="caution">
    <text evidence="1">The sequence shown here is derived from an EMBL/GenBank/DDBJ whole genome shotgun (WGS) entry which is preliminary data.</text>
</comment>
<name>A0A371FAY4_MUCPR</name>
<proteinExistence type="predicted"/>
<evidence type="ECO:0000313" key="1">
    <source>
        <dbReference type="EMBL" id="RDX75454.1"/>
    </source>
</evidence>
<dbReference type="EMBL" id="QJKJ01009835">
    <property type="protein sequence ID" value="RDX75454.1"/>
    <property type="molecule type" value="Genomic_DNA"/>
</dbReference>
<reference evidence="1" key="1">
    <citation type="submission" date="2018-05" db="EMBL/GenBank/DDBJ databases">
        <title>Draft genome of Mucuna pruriens seed.</title>
        <authorList>
            <person name="Nnadi N.E."/>
            <person name="Vos R."/>
            <person name="Hasami M.H."/>
            <person name="Devisetty U.K."/>
            <person name="Aguiy J.C."/>
        </authorList>
    </citation>
    <scope>NUCLEOTIDE SEQUENCE [LARGE SCALE GENOMIC DNA]</scope>
    <source>
        <strain evidence="1">JCA_2017</strain>
    </source>
</reference>
<accession>A0A371FAY4</accession>
<evidence type="ECO:0000313" key="2">
    <source>
        <dbReference type="Proteomes" id="UP000257109"/>
    </source>
</evidence>
<organism evidence="1 2">
    <name type="scientific">Mucuna pruriens</name>
    <name type="common">Velvet bean</name>
    <name type="synonym">Dolichos pruriens</name>
    <dbReference type="NCBI Taxonomy" id="157652"/>
    <lineage>
        <taxon>Eukaryota</taxon>
        <taxon>Viridiplantae</taxon>
        <taxon>Streptophyta</taxon>
        <taxon>Embryophyta</taxon>
        <taxon>Tracheophyta</taxon>
        <taxon>Spermatophyta</taxon>
        <taxon>Magnoliopsida</taxon>
        <taxon>eudicotyledons</taxon>
        <taxon>Gunneridae</taxon>
        <taxon>Pentapetalae</taxon>
        <taxon>rosids</taxon>
        <taxon>fabids</taxon>
        <taxon>Fabales</taxon>
        <taxon>Fabaceae</taxon>
        <taxon>Papilionoideae</taxon>
        <taxon>50 kb inversion clade</taxon>
        <taxon>NPAAA clade</taxon>
        <taxon>indigoferoid/millettioid clade</taxon>
        <taxon>Phaseoleae</taxon>
        <taxon>Mucuna</taxon>
    </lineage>
</organism>
<dbReference type="Proteomes" id="UP000257109">
    <property type="component" value="Unassembled WGS sequence"/>
</dbReference>
<feature type="non-terminal residue" evidence="1">
    <location>
        <position position="1"/>
    </location>
</feature>
<gene>
    <name evidence="1" type="ORF">CR513_44652</name>
</gene>
<dbReference type="AlphaFoldDB" id="A0A371FAY4"/>
<sequence length="176" mass="19733">MVDEGCNSMEQGESIIRIWIEQMKHVTFSFCLYHVHNTVPPNVLQQFLIIPTPILEQIILSNRNQHSLASQLPQIRILGRVHQRVVGSGRGWASKTPQSINQGKLFGLLGLRSNSLQAPKVRMHQSNSLKVHPRKPVGPNPNTHVVCDVCSRTVPCEKHLPEINVAVEPLLRPVSI</sequence>
<dbReference type="OrthoDB" id="10327250at2759"/>
<keyword evidence="2" id="KW-1185">Reference proteome</keyword>